<dbReference type="Proteomes" id="UP000244066">
    <property type="component" value="Unassembled WGS sequence"/>
</dbReference>
<gene>
    <name evidence="1" type="ORF">B9J98_08155</name>
</gene>
<sequence>MSVVKGRRVLLSVSVSPEVVEVAKSIAKKEYWPLSRVVEEALREYIERHGSGNPSISLDEFFDRRVIMALPTLGHDPDRWPWKDTPDDLLGKIREAAEKWLRASELELQKRRGGVIEFKTVRIP</sequence>
<evidence type="ECO:0000313" key="1">
    <source>
        <dbReference type="EMBL" id="PUA31021.1"/>
    </source>
</evidence>
<dbReference type="EMBL" id="NDWU01000032">
    <property type="protein sequence ID" value="PUA31021.1"/>
    <property type="molecule type" value="Genomic_DNA"/>
</dbReference>
<proteinExistence type="predicted"/>
<comment type="caution">
    <text evidence="1">The sequence shown here is derived from an EMBL/GenBank/DDBJ whole genome shotgun (WGS) entry which is preliminary data.</text>
</comment>
<reference evidence="1 2" key="1">
    <citation type="submission" date="2017-04" db="EMBL/GenBank/DDBJ databases">
        <title>Draft Aigarchaeota genome from a New Zealand hot spring.</title>
        <authorList>
            <person name="Reysenbach A.-L."/>
            <person name="Donaho J.A."/>
            <person name="Gerhart J."/>
            <person name="Kelley J.F."/>
            <person name="Kouba K."/>
            <person name="Podar M."/>
            <person name="Stott M."/>
        </authorList>
    </citation>
    <scope>NUCLEOTIDE SEQUENCE [LARGE SCALE GENOMIC DNA]</scope>
    <source>
        <strain evidence="1">NZ13_MG1</strain>
    </source>
</reference>
<name>A0A2R7Y0G1_9ARCH</name>
<organism evidence="1 2">
    <name type="scientific">Candidatus Terraquivivens tikiterensis</name>
    <dbReference type="NCBI Taxonomy" id="1980982"/>
    <lineage>
        <taxon>Archaea</taxon>
        <taxon>Nitrososphaerota</taxon>
        <taxon>Candidatus Wolframiiraptoraceae</taxon>
        <taxon>Candidatus Terraquivivens</taxon>
    </lineage>
</organism>
<accession>A0A2R7Y0G1</accession>
<dbReference type="AlphaFoldDB" id="A0A2R7Y0G1"/>
<protein>
    <recommendedName>
        <fullName evidence="3">Ribbon-helix-helix protein CopG domain-containing protein</fullName>
    </recommendedName>
</protein>
<evidence type="ECO:0000313" key="2">
    <source>
        <dbReference type="Proteomes" id="UP000244066"/>
    </source>
</evidence>
<evidence type="ECO:0008006" key="3">
    <source>
        <dbReference type="Google" id="ProtNLM"/>
    </source>
</evidence>